<evidence type="ECO:0000313" key="4">
    <source>
        <dbReference type="Proteomes" id="UP000199251"/>
    </source>
</evidence>
<feature type="transmembrane region" description="Helical" evidence="2">
    <location>
        <begin position="35"/>
        <end position="59"/>
    </location>
</feature>
<feature type="compositionally biased region" description="Low complexity" evidence="1">
    <location>
        <begin position="96"/>
        <end position="106"/>
    </location>
</feature>
<keyword evidence="2" id="KW-0472">Membrane</keyword>
<proteinExistence type="predicted"/>
<feature type="compositionally biased region" description="Low complexity" evidence="1">
    <location>
        <begin position="114"/>
        <end position="128"/>
    </location>
</feature>
<evidence type="ECO:0000313" key="3">
    <source>
        <dbReference type="EMBL" id="CQD22100.1"/>
    </source>
</evidence>
<dbReference type="RefSeq" id="WP_244890171.1">
    <property type="nucleotide sequence ID" value="NZ_CTEE01000001.1"/>
</dbReference>
<reference evidence="3 4" key="1">
    <citation type="submission" date="2015-03" db="EMBL/GenBank/DDBJ databases">
        <authorList>
            <person name="Urmite Genomes"/>
        </authorList>
    </citation>
    <scope>NUCLEOTIDE SEQUENCE [LARGE SCALE GENOMIC DNA]</scope>
    <source>
        <strain evidence="3 4">CSUR P1491</strain>
    </source>
</reference>
<keyword evidence="2" id="KW-1133">Transmembrane helix</keyword>
<evidence type="ECO:0000256" key="2">
    <source>
        <dbReference type="SAM" id="Phobius"/>
    </source>
</evidence>
<feature type="region of interest" description="Disordered" evidence="1">
    <location>
        <begin position="63"/>
        <end position="128"/>
    </location>
</feature>
<dbReference type="STRING" id="141349.BN1232_05504"/>
<name>A0A0E4H1R9_MYCLN</name>
<gene>
    <name evidence="3" type="ORF">BN1232_05504</name>
</gene>
<dbReference type="Proteomes" id="UP000199251">
    <property type="component" value="Unassembled WGS sequence"/>
</dbReference>
<sequence length="128" mass="12934">MSETSETPTVRSATATAPAPAEPVVVHRTPRVFQAAAYVAIAAGTVFIIAVIFFTGFMLGKSSGHHGHHGHHHKPHAMMHPHRFGGPGGPGGPGWPGANQQPGGPAAVPPGAPGPSQVPSSVAPSRTP</sequence>
<dbReference type="EMBL" id="CTEE01000001">
    <property type="protein sequence ID" value="CQD22100.1"/>
    <property type="molecule type" value="Genomic_DNA"/>
</dbReference>
<keyword evidence="2" id="KW-0812">Transmembrane</keyword>
<feature type="region of interest" description="Disordered" evidence="1">
    <location>
        <begin position="1"/>
        <end position="21"/>
    </location>
</feature>
<feature type="compositionally biased region" description="Low complexity" evidence="1">
    <location>
        <begin position="7"/>
        <end position="21"/>
    </location>
</feature>
<feature type="compositionally biased region" description="Gly residues" evidence="1">
    <location>
        <begin position="85"/>
        <end position="95"/>
    </location>
</feature>
<accession>A0A0E4H1R9</accession>
<organism evidence="3 4">
    <name type="scientific">Mycobacterium lentiflavum</name>
    <dbReference type="NCBI Taxonomy" id="141349"/>
    <lineage>
        <taxon>Bacteria</taxon>
        <taxon>Bacillati</taxon>
        <taxon>Actinomycetota</taxon>
        <taxon>Actinomycetes</taxon>
        <taxon>Mycobacteriales</taxon>
        <taxon>Mycobacteriaceae</taxon>
        <taxon>Mycobacterium</taxon>
        <taxon>Mycobacterium simiae complex</taxon>
    </lineage>
</organism>
<protein>
    <submittedName>
        <fullName evidence="3">Proline rich protein</fullName>
    </submittedName>
</protein>
<feature type="compositionally biased region" description="Basic residues" evidence="1">
    <location>
        <begin position="63"/>
        <end position="83"/>
    </location>
</feature>
<dbReference type="AlphaFoldDB" id="A0A0E4H1R9"/>
<evidence type="ECO:0000256" key="1">
    <source>
        <dbReference type="SAM" id="MobiDB-lite"/>
    </source>
</evidence>